<sequence>METVLNEKQFREDLRGMLIETGWSQSRLSKEAGVSQGCISRFLSDEGAGMNLRSFDRLCPYIYGSQRPAPAEPGQPEEAQHVD</sequence>
<dbReference type="GO" id="GO:0003677">
    <property type="term" value="F:DNA binding"/>
    <property type="evidence" value="ECO:0007669"/>
    <property type="project" value="InterPro"/>
</dbReference>
<dbReference type="AlphaFoldDB" id="A0A6P1ZJB2"/>
<proteinExistence type="predicted"/>
<accession>A0A6P1ZJB2</accession>
<dbReference type="Pfam" id="PF13443">
    <property type="entry name" value="HTH_26"/>
    <property type="match status" value="1"/>
</dbReference>
<evidence type="ECO:0000313" key="2">
    <source>
        <dbReference type="EMBL" id="TVM35636.1"/>
    </source>
</evidence>
<dbReference type="CDD" id="cd00093">
    <property type="entry name" value="HTH_XRE"/>
    <property type="match status" value="1"/>
</dbReference>
<reference evidence="2 3" key="1">
    <citation type="submission" date="2018-06" db="EMBL/GenBank/DDBJ databases">
        <title>Complete genome of Desulfovibrio marinus P48SEP.</title>
        <authorList>
            <person name="Crispim J.S."/>
            <person name="Vidigal P.M.P."/>
            <person name="Silva L.C.F."/>
            <person name="Araujo L.C."/>
            <person name="Laguardia C.N."/>
            <person name="Dias R.S."/>
            <person name="Sousa M.P."/>
            <person name="Paula S.O."/>
            <person name="Silva C."/>
        </authorList>
    </citation>
    <scope>NUCLEOTIDE SEQUENCE [LARGE SCALE GENOMIC DNA]</scope>
    <source>
        <strain evidence="2 3">P48SEP</strain>
    </source>
</reference>
<dbReference type="Proteomes" id="UP000434052">
    <property type="component" value="Unassembled WGS sequence"/>
</dbReference>
<evidence type="ECO:0000259" key="1">
    <source>
        <dbReference type="Pfam" id="PF13443"/>
    </source>
</evidence>
<dbReference type="InterPro" id="IPR010982">
    <property type="entry name" value="Lambda_DNA-bd_dom_sf"/>
</dbReference>
<comment type="caution">
    <text evidence="2">The sequence shown here is derived from an EMBL/GenBank/DDBJ whole genome shotgun (WGS) entry which is preliminary data.</text>
</comment>
<dbReference type="EMBL" id="QMIF01000002">
    <property type="protein sequence ID" value="TVM35636.1"/>
    <property type="molecule type" value="Genomic_DNA"/>
</dbReference>
<dbReference type="InterPro" id="IPR001387">
    <property type="entry name" value="Cro/C1-type_HTH"/>
</dbReference>
<dbReference type="Gene3D" id="1.10.260.40">
    <property type="entry name" value="lambda repressor-like DNA-binding domains"/>
    <property type="match status" value="1"/>
</dbReference>
<dbReference type="RefSeq" id="WP_144233964.1">
    <property type="nucleotide sequence ID" value="NZ_QMIF01000002.1"/>
</dbReference>
<organism evidence="2 3">
    <name type="scientific">Oceanidesulfovibrio marinus</name>
    <dbReference type="NCBI Taxonomy" id="370038"/>
    <lineage>
        <taxon>Bacteria</taxon>
        <taxon>Pseudomonadati</taxon>
        <taxon>Thermodesulfobacteriota</taxon>
        <taxon>Desulfovibrionia</taxon>
        <taxon>Desulfovibrionales</taxon>
        <taxon>Desulfovibrionaceae</taxon>
        <taxon>Oceanidesulfovibrio</taxon>
    </lineage>
</organism>
<gene>
    <name evidence="2" type="ORF">DQK91_02930</name>
</gene>
<protein>
    <recommendedName>
        <fullName evidence="1">HTH cro/C1-type domain-containing protein</fullName>
    </recommendedName>
</protein>
<dbReference type="SUPFAM" id="SSF47413">
    <property type="entry name" value="lambda repressor-like DNA-binding domains"/>
    <property type="match status" value="1"/>
</dbReference>
<evidence type="ECO:0000313" key="3">
    <source>
        <dbReference type="Proteomes" id="UP000434052"/>
    </source>
</evidence>
<name>A0A6P1ZJB2_9BACT</name>
<feature type="domain" description="HTH cro/C1-type" evidence="1">
    <location>
        <begin position="14"/>
        <end position="60"/>
    </location>
</feature>